<organism evidence="3 4">
    <name type="scientific">Actinomadura rubrisoli</name>
    <dbReference type="NCBI Taxonomy" id="2530368"/>
    <lineage>
        <taxon>Bacteria</taxon>
        <taxon>Bacillati</taxon>
        <taxon>Actinomycetota</taxon>
        <taxon>Actinomycetes</taxon>
        <taxon>Streptosporangiales</taxon>
        <taxon>Thermomonosporaceae</taxon>
        <taxon>Actinomadura</taxon>
    </lineage>
</organism>
<dbReference type="OrthoDB" id="6028172at2"/>
<dbReference type="InterPro" id="IPR038740">
    <property type="entry name" value="BioF2-like_GNAT_dom"/>
</dbReference>
<feature type="domain" description="BioF2-like acetyltransferase" evidence="2">
    <location>
        <begin position="262"/>
        <end position="398"/>
    </location>
</feature>
<dbReference type="InterPro" id="IPR016181">
    <property type="entry name" value="Acyl_CoA_acyltransferase"/>
</dbReference>
<dbReference type="AlphaFoldDB" id="A0A4R4ZZE2"/>
<proteinExistence type="predicted"/>
<evidence type="ECO:0000259" key="2">
    <source>
        <dbReference type="Pfam" id="PF13480"/>
    </source>
</evidence>
<dbReference type="GO" id="GO:0016740">
    <property type="term" value="F:transferase activity"/>
    <property type="evidence" value="ECO:0007669"/>
    <property type="project" value="UniProtKB-KW"/>
</dbReference>
<keyword evidence="3" id="KW-0808">Transferase</keyword>
<evidence type="ECO:0000313" key="3">
    <source>
        <dbReference type="EMBL" id="TDD63776.1"/>
    </source>
</evidence>
<accession>A0A4R4ZZE2</accession>
<dbReference type="Proteomes" id="UP000294513">
    <property type="component" value="Unassembled WGS sequence"/>
</dbReference>
<sequence length="420" mass="46318">MCIRDTLPPHREGGNPDRLEERPVTDAPEVAPPVRGRKRDMPRKRDTFGTADPWSPRPSGDHGGETAANDRFARESEVRSVKVEVFERIDQVGRKRWDDLVVTSGAPVFYRSEFLAAFEKVPLHGSQRRAYVTGSDRAGALRFALPVHVMRGVDPMRVLADHFPARADETVLLSHVWHCYDTWLPSDGLDAEVVDAAVGALRDVAAEAGASAFGFVNVEADGALARALDEAGVPGADIDRRFNADVSSFGDLDDYLATLDGKQRRNLRRYLRRAEDAGVTTTMIDPAEGDLDGFVELAREGAAKYGNADYYRPGVFQEFVRSLGPAARLLEIRVGGCLAGASIALLDSRRVHWWACGSDYEAIPMVSPFYLAFLNMLREAIARGRPVLEVGRRNEAFKLKHGLRARTVRAYLADVEEGTA</sequence>
<comment type="caution">
    <text evidence="3">The sequence shown here is derived from an EMBL/GenBank/DDBJ whole genome shotgun (WGS) entry which is preliminary data.</text>
</comment>
<reference evidence="3 4" key="1">
    <citation type="submission" date="2019-03" db="EMBL/GenBank/DDBJ databases">
        <title>Draft genome sequences of novel Actinobacteria.</title>
        <authorList>
            <person name="Sahin N."/>
            <person name="Ay H."/>
            <person name="Saygin H."/>
        </authorList>
    </citation>
    <scope>NUCLEOTIDE SEQUENCE [LARGE SCALE GENOMIC DNA]</scope>
    <source>
        <strain evidence="3 4">H3C3</strain>
    </source>
</reference>
<dbReference type="Gene3D" id="3.40.630.30">
    <property type="match status" value="1"/>
</dbReference>
<protein>
    <submittedName>
        <fullName evidence="3">GNAT family N-acetyltransferase</fullName>
    </submittedName>
</protein>
<dbReference type="SUPFAM" id="SSF55729">
    <property type="entry name" value="Acyl-CoA N-acyltransferases (Nat)"/>
    <property type="match status" value="1"/>
</dbReference>
<feature type="region of interest" description="Disordered" evidence="1">
    <location>
        <begin position="1"/>
        <end position="74"/>
    </location>
</feature>
<feature type="compositionally biased region" description="Basic and acidic residues" evidence="1">
    <location>
        <begin position="7"/>
        <end position="24"/>
    </location>
</feature>
<dbReference type="EMBL" id="SMKU01000471">
    <property type="protein sequence ID" value="TDD63776.1"/>
    <property type="molecule type" value="Genomic_DNA"/>
</dbReference>
<name>A0A4R4ZZE2_9ACTN</name>
<evidence type="ECO:0000256" key="1">
    <source>
        <dbReference type="SAM" id="MobiDB-lite"/>
    </source>
</evidence>
<dbReference type="Pfam" id="PF13480">
    <property type="entry name" value="Acetyltransf_6"/>
    <property type="match status" value="1"/>
</dbReference>
<gene>
    <name evidence="3" type="ORF">E1298_43165</name>
</gene>
<keyword evidence="4" id="KW-1185">Reference proteome</keyword>
<evidence type="ECO:0000313" key="4">
    <source>
        <dbReference type="Proteomes" id="UP000294513"/>
    </source>
</evidence>